<keyword evidence="4" id="KW-1185">Reference proteome</keyword>
<evidence type="ECO:0000313" key="3">
    <source>
        <dbReference type="EMBL" id="MCL7031845.1"/>
    </source>
</evidence>
<proteinExistence type="predicted"/>
<gene>
    <name evidence="3" type="ORF">MKW94_001619</name>
</gene>
<organism evidence="3 4">
    <name type="scientific">Papaver nudicaule</name>
    <name type="common">Iceland poppy</name>
    <dbReference type="NCBI Taxonomy" id="74823"/>
    <lineage>
        <taxon>Eukaryota</taxon>
        <taxon>Viridiplantae</taxon>
        <taxon>Streptophyta</taxon>
        <taxon>Embryophyta</taxon>
        <taxon>Tracheophyta</taxon>
        <taxon>Spermatophyta</taxon>
        <taxon>Magnoliopsida</taxon>
        <taxon>Ranunculales</taxon>
        <taxon>Papaveraceae</taxon>
        <taxon>Papaveroideae</taxon>
        <taxon>Papaver</taxon>
    </lineage>
</organism>
<feature type="domain" description="AB hydrolase-1" evidence="2">
    <location>
        <begin position="150"/>
        <end position="475"/>
    </location>
</feature>
<dbReference type="InterPro" id="IPR029058">
    <property type="entry name" value="AB_hydrolase_fold"/>
</dbReference>
<reference evidence="3" key="1">
    <citation type="submission" date="2022-03" db="EMBL/GenBank/DDBJ databases">
        <title>A functionally conserved STORR gene fusion in Papaver species that diverged 16.8 million years ago.</title>
        <authorList>
            <person name="Catania T."/>
        </authorList>
    </citation>
    <scope>NUCLEOTIDE SEQUENCE</scope>
    <source>
        <strain evidence="3">S-191538</strain>
    </source>
</reference>
<evidence type="ECO:0000259" key="2">
    <source>
        <dbReference type="Pfam" id="PF00561"/>
    </source>
</evidence>
<name>A0AA41SBT0_PAPNU</name>
<dbReference type="PANTHER" id="PTHR43689:SF1">
    <property type="entry name" value="ALPHA_BETA-HYDROLASES SUPERFAMILY PROTEIN"/>
    <property type="match status" value="1"/>
</dbReference>
<dbReference type="Gene3D" id="3.40.50.1820">
    <property type="entry name" value="alpha/beta hydrolase"/>
    <property type="match status" value="1"/>
</dbReference>
<dbReference type="GO" id="GO:0009941">
    <property type="term" value="C:chloroplast envelope"/>
    <property type="evidence" value="ECO:0007669"/>
    <property type="project" value="TreeGrafter"/>
</dbReference>
<dbReference type="InterPro" id="IPR000073">
    <property type="entry name" value="AB_hydrolase_1"/>
</dbReference>
<sequence>MTSGFHNAHLQTPQIPCLSNPKRAVAHRSSLFPSIFTSPAGFWKVHDLSRISLDFSCKAASSAGAADYNEQMLGSKKKKKSQKIAGIEQDELLDPVELADPDSCFCEFKGVHIHYKVAGEGVEESGANVLSVNQDPSNVNQPSKKRNGFPMVLLHGFGASLFSWDRVLKPLAQCIGSKVIAFDRPAFGLTSRIFNEPKTANSSTQSSGEETDLQPLNPYCMTFSVLTTMYFINLLVAEKIILVGHSAGSLVAVNTYFEAPERVAALILVAPAFAAPLSSPPKLVKENHQETENQANDDGSRSKVGSNPFRKIMNVLSKISTYIALAVTGTLKAIAKIANSLFKKALKSILRTSFAAALIRIVIDKFGIAGVKNAWYDRSQVTDDILKGYTKPLRTKGWDKALLEFVVAMLTDSESESNPPLSQRLKDISCPVLIVTGDTDRLVPSWNAVRVSRAIPGSHLVVIKNCGHLPQEEKAEEFISIVQKFLQKIGGAAEEEEILQTTP</sequence>
<dbReference type="SUPFAM" id="SSF53474">
    <property type="entry name" value="alpha/beta-Hydrolases"/>
    <property type="match status" value="1"/>
</dbReference>
<dbReference type="Pfam" id="PF00561">
    <property type="entry name" value="Abhydrolase_1"/>
    <property type="match status" value="1"/>
</dbReference>
<protein>
    <recommendedName>
        <fullName evidence="2">AB hydrolase-1 domain-containing protein</fullName>
    </recommendedName>
</protein>
<dbReference type="AlphaFoldDB" id="A0AA41SBT0"/>
<dbReference type="EMBL" id="JAJJMA010116603">
    <property type="protein sequence ID" value="MCL7031845.1"/>
    <property type="molecule type" value="Genomic_DNA"/>
</dbReference>
<dbReference type="Proteomes" id="UP001177140">
    <property type="component" value="Unassembled WGS sequence"/>
</dbReference>
<dbReference type="PANTHER" id="PTHR43689">
    <property type="entry name" value="HYDROLASE"/>
    <property type="match status" value="1"/>
</dbReference>
<evidence type="ECO:0000313" key="4">
    <source>
        <dbReference type="Proteomes" id="UP001177140"/>
    </source>
</evidence>
<evidence type="ECO:0000256" key="1">
    <source>
        <dbReference type="SAM" id="MobiDB-lite"/>
    </source>
</evidence>
<accession>A0AA41SBT0</accession>
<feature type="region of interest" description="Disordered" evidence="1">
    <location>
        <begin position="285"/>
        <end position="305"/>
    </location>
</feature>
<comment type="caution">
    <text evidence="3">The sequence shown here is derived from an EMBL/GenBank/DDBJ whole genome shotgun (WGS) entry which is preliminary data.</text>
</comment>